<gene>
    <name evidence="7" type="primary">ispE</name>
    <name evidence="10" type="ORF">KJP28_12485</name>
</gene>
<feature type="domain" description="GHMP kinase C-terminal" evidence="9">
    <location>
        <begin position="191"/>
        <end position="265"/>
    </location>
</feature>
<keyword evidence="11" id="KW-1185">Reference proteome</keyword>
<dbReference type="InterPro" id="IPR006204">
    <property type="entry name" value="GHMP_kinase_N_dom"/>
</dbReference>
<feature type="domain" description="GHMP kinase N-terminal" evidence="8">
    <location>
        <begin position="72"/>
        <end position="131"/>
    </location>
</feature>
<feature type="active site" evidence="7">
    <location>
        <position position="15"/>
    </location>
</feature>
<proteinExistence type="inferred from homology"/>
<comment type="catalytic activity">
    <reaction evidence="7">
        <text>4-CDP-2-C-methyl-D-erythritol + ATP = 4-CDP-2-C-methyl-D-erythritol 2-phosphate + ADP + H(+)</text>
        <dbReference type="Rhea" id="RHEA:18437"/>
        <dbReference type="ChEBI" id="CHEBI:15378"/>
        <dbReference type="ChEBI" id="CHEBI:30616"/>
        <dbReference type="ChEBI" id="CHEBI:57823"/>
        <dbReference type="ChEBI" id="CHEBI:57919"/>
        <dbReference type="ChEBI" id="CHEBI:456216"/>
        <dbReference type="EC" id="2.7.1.148"/>
    </reaction>
</comment>
<dbReference type="EC" id="2.7.1.148" evidence="2 7"/>
<evidence type="ECO:0000256" key="3">
    <source>
        <dbReference type="ARBA" id="ARBA00017473"/>
    </source>
</evidence>
<evidence type="ECO:0000313" key="10">
    <source>
        <dbReference type="EMBL" id="MBV7379742.1"/>
    </source>
</evidence>
<dbReference type="Pfam" id="PF00288">
    <property type="entry name" value="GHMP_kinases_N"/>
    <property type="match status" value="1"/>
</dbReference>
<comment type="pathway">
    <text evidence="7">Isoprenoid biosynthesis; isopentenyl diphosphate biosynthesis via DXP pathway; isopentenyl diphosphate from 1-deoxy-D-xylulose 5-phosphate: step 3/6.</text>
</comment>
<evidence type="ECO:0000259" key="9">
    <source>
        <dbReference type="Pfam" id="PF08544"/>
    </source>
</evidence>
<name>A0ABS6T5V9_9RHOB</name>
<keyword evidence="7 10" id="KW-0808">Transferase</keyword>
<feature type="binding site" evidence="7">
    <location>
        <begin position="94"/>
        <end position="104"/>
    </location>
    <ligand>
        <name>ATP</name>
        <dbReference type="ChEBI" id="CHEBI:30616"/>
    </ligand>
</feature>
<evidence type="ECO:0000256" key="2">
    <source>
        <dbReference type="ARBA" id="ARBA00012052"/>
    </source>
</evidence>
<dbReference type="Proteomes" id="UP000756530">
    <property type="component" value="Unassembled WGS sequence"/>
</dbReference>
<dbReference type="InterPro" id="IPR004424">
    <property type="entry name" value="IspE"/>
</dbReference>
<evidence type="ECO:0000256" key="5">
    <source>
        <dbReference type="ARBA" id="ARBA00023229"/>
    </source>
</evidence>
<dbReference type="PIRSF" id="PIRSF010376">
    <property type="entry name" value="IspE"/>
    <property type="match status" value="1"/>
</dbReference>
<accession>A0ABS6T5V9</accession>
<keyword evidence="7" id="KW-0067">ATP-binding</keyword>
<evidence type="ECO:0000256" key="1">
    <source>
        <dbReference type="ARBA" id="ARBA00009684"/>
    </source>
</evidence>
<dbReference type="EMBL" id="JAHUZE010000003">
    <property type="protein sequence ID" value="MBV7379742.1"/>
    <property type="molecule type" value="Genomic_DNA"/>
</dbReference>
<keyword evidence="5 7" id="KW-0414">Isoprene biosynthesis</keyword>
<comment type="caution">
    <text evidence="10">The sequence shown here is derived from an EMBL/GenBank/DDBJ whole genome shotgun (WGS) entry which is preliminary data.</text>
</comment>
<keyword evidence="4 7" id="KW-0547">Nucleotide-binding</keyword>
<comment type="function">
    <text evidence="7">Catalyzes the phosphorylation of the position 2 hydroxy group of 4-diphosphocytidyl-2C-methyl-D-erythritol.</text>
</comment>
<feature type="active site" evidence="7">
    <location>
        <position position="132"/>
    </location>
</feature>
<keyword evidence="7 10" id="KW-0418">Kinase</keyword>
<dbReference type="GO" id="GO:0050515">
    <property type="term" value="F:4-(cytidine 5'-diphospho)-2-C-methyl-D-erythritol kinase activity"/>
    <property type="evidence" value="ECO:0007669"/>
    <property type="project" value="UniProtKB-EC"/>
</dbReference>
<dbReference type="PANTHER" id="PTHR43527:SF2">
    <property type="entry name" value="4-DIPHOSPHOCYTIDYL-2-C-METHYL-D-ERYTHRITOL KINASE, CHLOROPLASTIC"/>
    <property type="match status" value="1"/>
</dbReference>
<evidence type="ECO:0000256" key="7">
    <source>
        <dbReference type="HAMAP-Rule" id="MF_00061"/>
    </source>
</evidence>
<sequence length="280" mass="29394">MRNGPLFSKFFAPAKVNLTLHVTGQRKDGYHLLDSLVVFADVGDRVAVREAEAMSLDVSGPMAAGVPTDASNLVWQAAALFDRPVAITLSKHLPAAAGIGGGSSDAAATLLAMAELTGEKRLPDGSVELGADVRVCLMRQAARMSGIGEVVEPVGNVPPLHAVLANPRVEVPTPAVFKALETKENKPMSKALPRWQGTKALIDWLAAQRNDLEAPAMAAEPVIAEVIATLRALPQARLARMSGSGATCFALFETRDAAEAAAATLVDTLPGWWVTPATFS</sequence>
<dbReference type="InterPro" id="IPR013750">
    <property type="entry name" value="GHMP_kinase_C_dom"/>
</dbReference>
<dbReference type="NCBIfam" id="TIGR00154">
    <property type="entry name" value="ispE"/>
    <property type="match status" value="1"/>
</dbReference>
<evidence type="ECO:0000256" key="4">
    <source>
        <dbReference type="ARBA" id="ARBA00022741"/>
    </source>
</evidence>
<dbReference type="PANTHER" id="PTHR43527">
    <property type="entry name" value="4-DIPHOSPHOCYTIDYL-2-C-METHYL-D-ERYTHRITOL KINASE, CHLOROPLASTIC"/>
    <property type="match status" value="1"/>
</dbReference>
<comment type="similarity">
    <text evidence="1 7">Belongs to the GHMP kinase family. IspE subfamily.</text>
</comment>
<dbReference type="RefSeq" id="WP_218392936.1">
    <property type="nucleotide sequence ID" value="NZ_JAHUZE010000003.1"/>
</dbReference>
<dbReference type="HAMAP" id="MF_00061">
    <property type="entry name" value="IspE"/>
    <property type="match status" value="1"/>
</dbReference>
<evidence type="ECO:0000256" key="6">
    <source>
        <dbReference type="ARBA" id="ARBA00032554"/>
    </source>
</evidence>
<reference evidence="10 11" key="1">
    <citation type="submission" date="2021-05" db="EMBL/GenBank/DDBJ databases">
        <title>Culturable bacteria isolated from Daya Bay.</title>
        <authorList>
            <person name="Zheng W."/>
            <person name="Yu S."/>
            <person name="Huang Y."/>
        </authorList>
    </citation>
    <scope>NUCLEOTIDE SEQUENCE [LARGE SCALE GENOMIC DNA]</scope>
    <source>
        <strain evidence="10 11">DP4N28-5</strain>
    </source>
</reference>
<evidence type="ECO:0000313" key="11">
    <source>
        <dbReference type="Proteomes" id="UP000756530"/>
    </source>
</evidence>
<dbReference type="NCBIfam" id="NF011202">
    <property type="entry name" value="PRK14608.1"/>
    <property type="match status" value="1"/>
</dbReference>
<dbReference type="Pfam" id="PF08544">
    <property type="entry name" value="GHMP_kinases_C"/>
    <property type="match status" value="1"/>
</dbReference>
<organism evidence="10 11">
    <name type="scientific">Maritimibacter dapengensis</name>
    <dbReference type="NCBI Taxonomy" id="2836868"/>
    <lineage>
        <taxon>Bacteria</taxon>
        <taxon>Pseudomonadati</taxon>
        <taxon>Pseudomonadota</taxon>
        <taxon>Alphaproteobacteria</taxon>
        <taxon>Rhodobacterales</taxon>
        <taxon>Roseobacteraceae</taxon>
        <taxon>Maritimibacter</taxon>
    </lineage>
</organism>
<protein>
    <recommendedName>
        <fullName evidence="3 7">4-diphosphocytidyl-2-C-methyl-D-erythritol kinase</fullName>
        <shortName evidence="7">CMK</shortName>
        <ecNumber evidence="2 7">2.7.1.148</ecNumber>
    </recommendedName>
    <alternativeName>
        <fullName evidence="6 7">4-(cytidine-5'-diphospho)-2-C-methyl-D-erythritol kinase</fullName>
    </alternativeName>
</protein>
<evidence type="ECO:0000259" key="8">
    <source>
        <dbReference type="Pfam" id="PF00288"/>
    </source>
</evidence>